<reference evidence="2" key="1">
    <citation type="journal article" date="2022" name="bioRxiv">
        <title>Sequencing and chromosome-scale assembly of the giantPleurodeles waltlgenome.</title>
        <authorList>
            <person name="Brown T."/>
            <person name="Elewa A."/>
            <person name="Iarovenko S."/>
            <person name="Subramanian E."/>
            <person name="Araus A.J."/>
            <person name="Petzold A."/>
            <person name="Susuki M."/>
            <person name="Suzuki K.-i.T."/>
            <person name="Hayashi T."/>
            <person name="Toyoda A."/>
            <person name="Oliveira C."/>
            <person name="Osipova E."/>
            <person name="Leigh N.D."/>
            <person name="Simon A."/>
            <person name="Yun M.H."/>
        </authorList>
    </citation>
    <scope>NUCLEOTIDE SEQUENCE</scope>
    <source>
        <strain evidence="2">20211129_DDA</strain>
        <tissue evidence="2">Liver</tissue>
    </source>
</reference>
<evidence type="ECO:0000256" key="1">
    <source>
        <dbReference type="SAM" id="MobiDB-lite"/>
    </source>
</evidence>
<comment type="caution">
    <text evidence="2">The sequence shown here is derived from an EMBL/GenBank/DDBJ whole genome shotgun (WGS) entry which is preliminary data.</text>
</comment>
<accession>A0AAV7S5D9</accession>
<evidence type="ECO:0000313" key="3">
    <source>
        <dbReference type="Proteomes" id="UP001066276"/>
    </source>
</evidence>
<protein>
    <submittedName>
        <fullName evidence="2">Uncharacterized protein</fullName>
    </submittedName>
</protein>
<feature type="region of interest" description="Disordered" evidence="1">
    <location>
        <begin position="17"/>
        <end position="75"/>
    </location>
</feature>
<evidence type="ECO:0000313" key="2">
    <source>
        <dbReference type="EMBL" id="KAJ1158950.1"/>
    </source>
</evidence>
<name>A0AAV7S5D9_PLEWA</name>
<sequence>MPRICFPIGRAREDQTGCLELSGTGGPNLEDTRRRSAAGVRGSPRPMPGGGPGAWRPAGRQQGCGGTLMGAEAPW</sequence>
<organism evidence="2 3">
    <name type="scientific">Pleurodeles waltl</name>
    <name type="common">Iberian ribbed newt</name>
    <dbReference type="NCBI Taxonomy" id="8319"/>
    <lineage>
        <taxon>Eukaryota</taxon>
        <taxon>Metazoa</taxon>
        <taxon>Chordata</taxon>
        <taxon>Craniata</taxon>
        <taxon>Vertebrata</taxon>
        <taxon>Euteleostomi</taxon>
        <taxon>Amphibia</taxon>
        <taxon>Batrachia</taxon>
        <taxon>Caudata</taxon>
        <taxon>Salamandroidea</taxon>
        <taxon>Salamandridae</taxon>
        <taxon>Pleurodelinae</taxon>
        <taxon>Pleurodeles</taxon>
    </lineage>
</organism>
<proteinExistence type="predicted"/>
<keyword evidence="3" id="KW-1185">Reference proteome</keyword>
<dbReference type="EMBL" id="JANPWB010000009">
    <property type="protein sequence ID" value="KAJ1158950.1"/>
    <property type="molecule type" value="Genomic_DNA"/>
</dbReference>
<dbReference type="Proteomes" id="UP001066276">
    <property type="component" value="Chromosome 5"/>
</dbReference>
<gene>
    <name evidence="2" type="ORF">NDU88_011622</name>
</gene>
<dbReference type="AlphaFoldDB" id="A0AAV7S5D9"/>